<protein>
    <recommendedName>
        <fullName evidence="4">PDZ domain-containing protein</fullName>
    </recommendedName>
</protein>
<organism evidence="5 6">
    <name type="scientific">Streptomyces siamensis</name>
    <dbReference type="NCBI Taxonomy" id="1274986"/>
    <lineage>
        <taxon>Bacteria</taxon>
        <taxon>Bacillati</taxon>
        <taxon>Actinomycetota</taxon>
        <taxon>Actinomycetes</taxon>
        <taxon>Kitasatosporales</taxon>
        <taxon>Streptomycetaceae</taxon>
        <taxon>Streptomyces</taxon>
    </lineage>
</organism>
<name>A0ABP9IJS6_9ACTN</name>
<dbReference type="Pfam" id="PF17820">
    <property type="entry name" value="PDZ_6"/>
    <property type="match status" value="1"/>
</dbReference>
<keyword evidence="6" id="KW-1185">Reference proteome</keyword>
<dbReference type="Gene3D" id="2.40.10.120">
    <property type="match status" value="1"/>
</dbReference>
<gene>
    <name evidence="5" type="ORF">GCM10023335_12080</name>
</gene>
<evidence type="ECO:0000313" key="5">
    <source>
        <dbReference type="EMBL" id="GAA4999338.1"/>
    </source>
</evidence>
<dbReference type="PANTHER" id="PTHR43343:SF3">
    <property type="entry name" value="PROTEASE DO-LIKE 8, CHLOROPLASTIC"/>
    <property type="match status" value="1"/>
</dbReference>
<reference evidence="6" key="1">
    <citation type="journal article" date="2019" name="Int. J. Syst. Evol. Microbiol.">
        <title>The Global Catalogue of Microorganisms (GCM) 10K type strain sequencing project: providing services to taxonomists for standard genome sequencing and annotation.</title>
        <authorList>
            <consortium name="The Broad Institute Genomics Platform"/>
            <consortium name="The Broad Institute Genome Sequencing Center for Infectious Disease"/>
            <person name="Wu L."/>
            <person name="Ma J."/>
        </authorList>
    </citation>
    <scope>NUCLEOTIDE SEQUENCE [LARGE SCALE GENOMIC DNA]</scope>
    <source>
        <strain evidence="6">JCM 18409</strain>
    </source>
</reference>
<dbReference type="Gene3D" id="2.30.42.10">
    <property type="match status" value="1"/>
</dbReference>
<dbReference type="InterPro" id="IPR041489">
    <property type="entry name" value="PDZ_6"/>
</dbReference>
<comment type="caution">
    <text evidence="5">The sequence shown here is derived from an EMBL/GenBank/DDBJ whole genome shotgun (WGS) entry which is preliminary data.</text>
</comment>
<dbReference type="Pfam" id="PF13365">
    <property type="entry name" value="Trypsin_2"/>
    <property type="match status" value="1"/>
</dbReference>
<evidence type="ECO:0000256" key="3">
    <source>
        <dbReference type="SAM" id="SignalP"/>
    </source>
</evidence>
<dbReference type="PRINTS" id="PR00834">
    <property type="entry name" value="PROTEASES2C"/>
</dbReference>
<dbReference type="SUPFAM" id="SSF50494">
    <property type="entry name" value="Trypsin-like serine proteases"/>
    <property type="match status" value="1"/>
</dbReference>
<keyword evidence="3" id="KW-0732">Signal</keyword>
<dbReference type="PANTHER" id="PTHR43343">
    <property type="entry name" value="PEPTIDASE S12"/>
    <property type="match status" value="1"/>
</dbReference>
<dbReference type="InterPro" id="IPR001940">
    <property type="entry name" value="Peptidase_S1C"/>
</dbReference>
<evidence type="ECO:0000256" key="2">
    <source>
        <dbReference type="ARBA" id="ARBA00022801"/>
    </source>
</evidence>
<feature type="signal peptide" evidence="3">
    <location>
        <begin position="1"/>
        <end position="28"/>
    </location>
</feature>
<keyword evidence="2" id="KW-0378">Hydrolase</keyword>
<dbReference type="InterPro" id="IPR036034">
    <property type="entry name" value="PDZ_sf"/>
</dbReference>
<dbReference type="InterPro" id="IPR009003">
    <property type="entry name" value="Peptidase_S1_PA"/>
</dbReference>
<evidence type="ECO:0000313" key="6">
    <source>
        <dbReference type="Proteomes" id="UP001501759"/>
    </source>
</evidence>
<dbReference type="EMBL" id="BAABKB010000002">
    <property type="protein sequence ID" value="GAA4999338.1"/>
    <property type="molecule type" value="Genomic_DNA"/>
</dbReference>
<dbReference type="Proteomes" id="UP001501759">
    <property type="component" value="Unassembled WGS sequence"/>
</dbReference>
<dbReference type="InterPro" id="IPR051201">
    <property type="entry name" value="Chloro_Bact_Ser_Proteases"/>
</dbReference>
<evidence type="ECO:0000259" key="4">
    <source>
        <dbReference type="Pfam" id="PF17820"/>
    </source>
</evidence>
<keyword evidence="1" id="KW-0645">Protease</keyword>
<evidence type="ECO:0000256" key="1">
    <source>
        <dbReference type="ARBA" id="ARBA00022670"/>
    </source>
</evidence>
<sequence>MRPIARVCVTAVSAIALSGGFTSTQARADDPDEIFEKVAPATVQVLAGGEADGTGVVYDAEKGLILTNDHVVAGQTSLQVRIEDGGPVPVRVVAADPCEDLAIVKLATPQDDLKEVEFGDSGDLKQGDQVTAIGYPVGAGDTSHEKAVLTTGVVQSPEVSQTGQVSSPNLSSTVQHSATLNPGNSGGPLLNSDAKLVGINTFSIEGTQGQYYSIAGDHAKPLLEGLAEGKSKNNPGWQGLVALSDPNFASYFPGQETEATKLQKAVAAKGIDGVYVTSVDGHSVAAKANMAAGDVITDIKDTKVTTLPQVCDILQSSAPGEKIDVLGAYTSDTEFQDGTSAKAGDTWSATVTLGR</sequence>
<accession>A0ABP9IJS6</accession>
<dbReference type="SUPFAM" id="SSF50156">
    <property type="entry name" value="PDZ domain-like"/>
    <property type="match status" value="1"/>
</dbReference>
<feature type="domain" description="PDZ" evidence="4">
    <location>
        <begin position="275"/>
        <end position="323"/>
    </location>
</feature>
<proteinExistence type="predicted"/>
<feature type="chain" id="PRO_5045590425" description="PDZ domain-containing protein" evidence="3">
    <location>
        <begin position="29"/>
        <end position="355"/>
    </location>
</feature>